<organism evidence="3 4">
    <name type="scientific">Phtheirospermum japonicum</name>
    <dbReference type="NCBI Taxonomy" id="374723"/>
    <lineage>
        <taxon>Eukaryota</taxon>
        <taxon>Viridiplantae</taxon>
        <taxon>Streptophyta</taxon>
        <taxon>Embryophyta</taxon>
        <taxon>Tracheophyta</taxon>
        <taxon>Spermatophyta</taxon>
        <taxon>Magnoliopsida</taxon>
        <taxon>eudicotyledons</taxon>
        <taxon>Gunneridae</taxon>
        <taxon>Pentapetalae</taxon>
        <taxon>asterids</taxon>
        <taxon>lamiids</taxon>
        <taxon>Lamiales</taxon>
        <taxon>Orobanchaceae</taxon>
        <taxon>Orobanchaceae incertae sedis</taxon>
        <taxon>Phtheirospermum</taxon>
    </lineage>
</organism>
<dbReference type="InterPro" id="IPR046848">
    <property type="entry name" value="E_motif"/>
</dbReference>
<dbReference type="GO" id="GO:0003723">
    <property type="term" value="F:RNA binding"/>
    <property type="evidence" value="ECO:0007669"/>
    <property type="project" value="InterPro"/>
</dbReference>
<dbReference type="EMBL" id="BMAC01000329">
    <property type="protein sequence ID" value="GFP93908.1"/>
    <property type="molecule type" value="Genomic_DNA"/>
</dbReference>
<feature type="repeat" description="PPR" evidence="2">
    <location>
        <begin position="225"/>
        <end position="259"/>
    </location>
</feature>
<dbReference type="InterPro" id="IPR046960">
    <property type="entry name" value="PPR_At4g14850-like_plant"/>
</dbReference>
<proteinExistence type="predicted"/>
<dbReference type="Pfam" id="PF01535">
    <property type="entry name" value="PPR"/>
    <property type="match status" value="9"/>
</dbReference>
<evidence type="ECO:0000256" key="2">
    <source>
        <dbReference type="PROSITE-ProRule" id="PRU00708"/>
    </source>
</evidence>
<feature type="repeat" description="PPR" evidence="2">
    <location>
        <begin position="483"/>
        <end position="517"/>
    </location>
</feature>
<keyword evidence="1" id="KW-0677">Repeat</keyword>
<dbReference type="InterPro" id="IPR002885">
    <property type="entry name" value="PPR_rpt"/>
</dbReference>
<protein>
    <submittedName>
        <fullName evidence="3">Pentatricopeptide repeat-containing protein at4g02750</fullName>
    </submittedName>
</protein>
<comment type="caution">
    <text evidence="3">The sequence shown here is derived from an EMBL/GenBank/DDBJ whole genome shotgun (WGS) entry which is preliminary data.</text>
</comment>
<gene>
    <name evidence="3" type="ORF">PHJA_001535100</name>
</gene>
<keyword evidence="4" id="KW-1185">Reference proteome</keyword>
<reference evidence="3" key="1">
    <citation type="submission" date="2020-07" db="EMBL/GenBank/DDBJ databases">
        <title>Ethylene signaling mediates host invasion by parasitic plants.</title>
        <authorList>
            <person name="Yoshida S."/>
        </authorList>
    </citation>
    <scope>NUCLEOTIDE SEQUENCE</scope>
    <source>
        <strain evidence="3">Okayama</strain>
    </source>
</reference>
<feature type="repeat" description="PPR" evidence="2">
    <location>
        <begin position="163"/>
        <end position="197"/>
    </location>
</feature>
<feature type="repeat" description="PPR" evidence="2">
    <location>
        <begin position="101"/>
        <end position="135"/>
    </location>
</feature>
<dbReference type="GO" id="GO:0048731">
    <property type="term" value="P:system development"/>
    <property type="evidence" value="ECO:0007669"/>
    <property type="project" value="UniProtKB-ARBA"/>
</dbReference>
<name>A0A830CA56_9LAMI</name>
<dbReference type="NCBIfam" id="TIGR00756">
    <property type="entry name" value="PPR"/>
    <property type="match status" value="7"/>
</dbReference>
<sequence length="667" mass="76083">MSLHLQFHTFVKYKVRPFIGNNLHAFSLPRRSTTEAANSLFHWNSKITSYFKKRDVKSARKLFDEMPHKNVVTWNCLISGYIKNRMIREAREAFDSMPTKNVVSWTAMLSGYAKSGRLEEARKLFDLVENKNVACWNSMISGYVSCGEIDEARQLFDEMPLKNDVSWATMIEAYFKHGAVNKAERLFNEASSKSVLLCNAMLAGYGQTGHLNELNDLFMKMGKQDVVSWTCMMKGFIRVGELDRARSFFDTMPEKDAIAWTVMIKGYLDQGLMEPARQLFDKMPHRDIVAWNSMLTGFVRNGDIENAFDLFTRMTHRNVVSWNLMLWGYIQQDDINTAREVFDQMPKRDETSWNTMISGYQTEEALVLYVRMLSDGLFRPDQGTLTAVISVCGVLAKQSWGKAMHVFVIKIGFENDSVVMSSLISMYSRCGFLNDADLVFITMRNHDTASWNAMIVAKTHHCSSERAFDLFRCMTDNSGYWPDHVTFLVLLTACAHSGLVTEGLKYFNLMENYDLTPGPEHVASVVDLIGRSGLINEAFELINRLPLDLVANAWETLLHACSVHGNYELSDLIKDKILGYGACGVGMRVLQSNIYSARGMWKDAENIRVKLRRDQLSKEVGCSWIDINGSVSCFLCNDQSHFRTEEIYRELEGLSILIEEHGLGIMR</sequence>
<dbReference type="FunFam" id="1.25.40.10:FF:000090">
    <property type="entry name" value="Pentatricopeptide repeat-containing protein, chloroplastic"/>
    <property type="match status" value="1"/>
</dbReference>
<dbReference type="GO" id="GO:0009451">
    <property type="term" value="P:RNA modification"/>
    <property type="evidence" value="ECO:0007669"/>
    <property type="project" value="InterPro"/>
</dbReference>
<accession>A0A830CA56</accession>
<dbReference type="InterPro" id="IPR011990">
    <property type="entry name" value="TPR-like_helical_dom_sf"/>
</dbReference>
<dbReference type="FunFam" id="1.25.40.10:FF:000125">
    <property type="entry name" value="Pentatricopeptide repeat-containing protein"/>
    <property type="match status" value="2"/>
</dbReference>
<dbReference type="PANTHER" id="PTHR47926">
    <property type="entry name" value="PENTATRICOPEPTIDE REPEAT-CONTAINING PROTEIN"/>
    <property type="match status" value="1"/>
</dbReference>
<dbReference type="PROSITE" id="PS51375">
    <property type="entry name" value="PPR"/>
    <property type="match status" value="6"/>
</dbReference>
<feature type="repeat" description="PPR" evidence="2">
    <location>
        <begin position="287"/>
        <end position="321"/>
    </location>
</feature>
<dbReference type="SUPFAM" id="SSF48452">
    <property type="entry name" value="TPR-like"/>
    <property type="match status" value="2"/>
</dbReference>
<evidence type="ECO:0000313" key="4">
    <source>
        <dbReference type="Proteomes" id="UP000653305"/>
    </source>
</evidence>
<dbReference type="Pfam" id="PF13041">
    <property type="entry name" value="PPR_2"/>
    <property type="match status" value="2"/>
</dbReference>
<evidence type="ECO:0000313" key="3">
    <source>
        <dbReference type="EMBL" id="GFP93908.1"/>
    </source>
</evidence>
<dbReference type="Proteomes" id="UP000653305">
    <property type="component" value="Unassembled WGS sequence"/>
</dbReference>
<evidence type="ECO:0000256" key="1">
    <source>
        <dbReference type="ARBA" id="ARBA00022737"/>
    </source>
</evidence>
<dbReference type="Gene3D" id="1.25.40.10">
    <property type="entry name" value="Tetratricopeptide repeat domain"/>
    <property type="match status" value="5"/>
</dbReference>
<dbReference type="OrthoDB" id="185373at2759"/>
<dbReference type="PANTHER" id="PTHR47926:SF452">
    <property type="entry name" value="PENTATRICOPEPTIDE REPEAT-CONTAINING PROTEIN"/>
    <property type="match status" value="1"/>
</dbReference>
<dbReference type="AlphaFoldDB" id="A0A830CA56"/>
<dbReference type="Pfam" id="PF20431">
    <property type="entry name" value="E_motif"/>
    <property type="match status" value="1"/>
</dbReference>
<feature type="repeat" description="PPR" evidence="2">
    <location>
        <begin position="70"/>
        <end position="100"/>
    </location>
</feature>